<evidence type="ECO:0000313" key="3">
    <source>
        <dbReference type="EMBL" id="KPI95140.1"/>
    </source>
</evidence>
<dbReference type="Proteomes" id="UP000053268">
    <property type="component" value="Unassembled WGS sequence"/>
</dbReference>
<accession>A0A194PVI5</accession>
<keyword evidence="2" id="KW-1133">Transmembrane helix</keyword>
<dbReference type="EMBL" id="KQ459597">
    <property type="protein sequence ID" value="KPI95140.1"/>
    <property type="molecule type" value="Genomic_DNA"/>
</dbReference>
<feature type="transmembrane region" description="Helical" evidence="2">
    <location>
        <begin position="288"/>
        <end position="311"/>
    </location>
</feature>
<reference evidence="3 4" key="1">
    <citation type="journal article" date="2015" name="Nat. Commun.">
        <title>Outbred genome sequencing and CRISPR/Cas9 gene editing in butterflies.</title>
        <authorList>
            <person name="Li X."/>
            <person name="Fan D."/>
            <person name="Zhang W."/>
            <person name="Liu G."/>
            <person name="Zhang L."/>
            <person name="Zhao L."/>
            <person name="Fang X."/>
            <person name="Chen L."/>
            <person name="Dong Y."/>
            <person name="Chen Y."/>
            <person name="Ding Y."/>
            <person name="Zhao R."/>
            <person name="Feng M."/>
            <person name="Zhu Y."/>
            <person name="Feng Y."/>
            <person name="Jiang X."/>
            <person name="Zhu D."/>
            <person name="Xiang H."/>
            <person name="Feng X."/>
            <person name="Li S."/>
            <person name="Wang J."/>
            <person name="Zhang G."/>
            <person name="Kronforst M.R."/>
            <person name="Wang W."/>
        </authorList>
    </citation>
    <scope>NUCLEOTIDE SEQUENCE [LARGE SCALE GENOMIC DNA]</scope>
    <source>
        <strain evidence="3">Ya'a_city_454_Px</strain>
        <tissue evidence="3">Whole body</tissue>
    </source>
</reference>
<sequence>MGALQKSRPGPELLKPALILYNHVTELNSDDEIWTRIQEPRVHLLKTKLPRLDVCWLLQRRRNRPEDAAVMTLHWWMHWFWVTMLLSLIASSRRVLGAPQAFELQPTPTAAEAAETVQPHVERQPRAMYFTKAAPLPLPHTPPTTSNTNTTDTTPTTPTASTNTTEHTQTNSTFNTTTQVSPIKWTKINATVTTNVSNGQQDTTKNATLLTLIDPLTDPQNATFSSRKRNLTPDSVRDDANLEGISESRIVTEKPLSLETTLLQTKMPPIIESSRQVIEPGNRMDTGAIAGISFAALALTALAGSTGFVLYRRRYLNKPQTLNDKCSNPDSSGYLDDSTIRDNSEEMYSLDNDSFLNSLEAMTIQNYWTDTVKHTKL</sequence>
<keyword evidence="2" id="KW-0812">Transmembrane</keyword>
<organism evidence="3 4">
    <name type="scientific">Papilio xuthus</name>
    <name type="common">Asian swallowtail butterfly</name>
    <dbReference type="NCBI Taxonomy" id="66420"/>
    <lineage>
        <taxon>Eukaryota</taxon>
        <taxon>Metazoa</taxon>
        <taxon>Ecdysozoa</taxon>
        <taxon>Arthropoda</taxon>
        <taxon>Hexapoda</taxon>
        <taxon>Insecta</taxon>
        <taxon>Pterygota</taxon>
        <taxon>Neoptera</taxon>
        <taxon>Endopterygota</taxon>
        <taxon>Lepidoptera</taxon>
        <taxon>Glossata</taxon>
        <taxon>Ditrysia</taxon>
        <taxon>Papilionoidea</taxon>
        <taxon>Papilionidae</taxon>
        <taxon>Papilioninae</taxon>
        <taxon>Papilio</taxon>
    </lineage>
</organism>
<feature type="region of interest" description="Disordered" evidence="1">
    <location>
        <begin position="134"/>
        <end position="177"/>
    </location>
</feature>
<gene>
    <name evidence="3" type="ORF">RR46_12144</name>
</gene>
<evidence type="ECO:0000256" key="1">
    <source>
        <dbReference type="SAM" id="MobiDB-lite"/>
    </source>
</evidence>
<name>A0A194PVI5_PAPXU</name>
<protein>
    <submittedName>
        <fullName evidence="3">Uncharacterized protein</fullName>
    </submittedName>
</protein>
<evidence type="ECO:0000313" key="4">
    <source>
        <dbReference type="Proteomes" id="UP000053268"/>
    </source>
</evidence>
<proteinExistence type="predicted"/>
<dbReference type="STRING" id="66420.A0A194PVI5"/>
<evidence type="ECO:0000256" key="2">
    <source>
        <dbReference type="SAM" id="Phobius"/>
    </source>
</evidence>
<dbReference type="AlphaFoldDB" id="A0A194PVI5"/>
<feature type="compositionally biased region" description="Low complexity" evidence="1">
    <location>
        <begin position="143"/>
        <end position="177"/>
    </location>
</feature>
<keyword evidence="4" id="KW-1185">Reference proteome</keyword>
<keyword evidence="2" id="KW-0472">Membrane</keyword>